<feature type="repeat" description="RCC1" evidence="6">
    <location>
        <begin position="523"/>
        <end position="570"/>
    </location>
</feature>
<comment type="caution">
    <text evidence="10">The sequence shown here is derived from an EMBL/GenBank/DDBJ whole genome shotgun (WGS) entry which is preliminary data.</text>
</comment>
<evidence type="ECO:0000256" key="6">
    <source>
        <dbReference type="PROSITE-ProRule" id="PRU00235"/>
    </source>
</evidence>
<proteinExistence type="predicted"/>
<dbReference type="InterPro" id="IPR013591">
    <property type="entry name" value="Brevis_radix_dom"/>
</dbReference>
<dbReference type="Gene3D" id="2.30.29.30">
    <property type="entry name" value="Pleckstrin-homology domain (PH domain)/Phosphotyrosine-binding domain (PTB)"/>
    <property type="match status" value="1"/>
</dbReference>
<dbReference type="InterPro" id="IPR013083">
    <property type="entry name" value="Znf_RING/FYVE/PHD"/>
</dbReference>
<dbReference type="SMART" id="SM00064">
    <property type="entry name" value="FYVE"/>
    <property type="match status" value="1"/>
</dbReference>
<dbReference type="PANTHER" id="PTHR22870:SF352">
    <property type="entry name" value="REGULATOR OF CHROMOSOME CONDENSATION (RCC1) FAMILY PROTEIN"/>
    <property type="match status" value="1"/>
</dbReference>
<dbReference type="PROSITE" id="PS50012">
    <property type="entry name" value="RCC1_3"/>
    <property type="match status" value="6"/>
</dbReference>
<feature type="compositionally biased region" description="Low complexity" evidence="7">
    <location>
        <begin position="780"/>
        <end position="801"/>
    </location>
</feature>
<evidence type="ECO:0000259" key="9">
    <source>
        <dbReference type="PROSITE" id="PS51514"/>
    </source>
</evidence>
<feature type="domain" description="FYVE-type" evidence="8">
    <location>
        <begin position="627"/>
        <end position="689"/>
    </location>
</feature>
<dbReference type="CDD" id="cd13365">
    <property type="entry name" value="PH_PLC_plant-like"/>
    <property type="match status" value="1"/>
</dbReference>
<evidence type="ECO:0000313" key="10">
    <source>
        <dbReference type="EMBL" id="KAJ1694797.1"/>
    </source>
</evidence>
<dbReference type="PROSITE" id="PS50178">
    <property type="entry name" value="ZF_FYVE"/>
    <property type="match status" value="1"/>
</dbReference>
<dbReference type="InterPro" id="IPR017455">
    <property type="entry name" value="Znf_FYVE-rel"/>
</dbReference>
<dbReference type="AlphaFoldDB" id="A0A9Q0HQL5"/>
<feature type="region of interest" description="Disordered" evidence="7">
    <location>
        <begin position="711"/>
        <end position="743"/>
    </location>
</feature>
<dbReference type="InterPro" id="IPR051210">
    <property type="entry name" value="Ub_ligase/GEF_domain"/>
</dbReference>
<keyword evidence="4" id="KW-0862">Zinc</keyword>
<dbReference type="GO" id="GO:0008270">
    <property type="term" value="F:zinc ion binding"/>
    <property type="evidence" value="ECO:0007669"/>
    <property type="project" value="UniProtKB-KW"/>
</dbReference>
<sequence>MADLFNYGNPDRDIEQALIALKRGTQLIKCSRKGKPKLRSFRLSIEETTLIWISHKKQKSIKLSSVTKIIPGQRTAVFSRYPLPEKEYLSFSLVYRKKNDERTLDLICKDQAEVEIWFCGLQALIKSNSTQRRKARSDTSSEYTFSDDGGDSIRSNNRALSAVLDLSLGANKSWSPGSYVYLTSSKSDHAGHSPEHSNMLIRGSTSGSNVDGTGRLSVSSAPGSTNVAEDIESLGDVFVWGEVWNEGPQFQKADVLFPKQLETDVAIDVQQVAGGVGHAALVTRQGDVFTWGEEFSGRLGRGYELSVSRPKPVEVFSSCNMELVACGEFHTCAINVQGELFTWGDVVHKAGLLGHGSEVGHLLPKRVSGPLEGTRVICISCGSWHTALVTFNNKLFTFGEGAFGALGHGNRESISYPKEVKMWSGLEHFESKGLKGEVRGTSKVACGLWHTAAIVEVVKTKDKEQVQVSSQIIFTWGDGGKFRLGHGDREARLMPALVESLCSYNFHQIACGHNLTVALTTSGRVITMGDSAYGQLGTAKVNSESPNLVILADVEDIACGASHVVALTQRSELYTWGRGANGRLGHGDTEDRDKPTLVESLRDRHVKSISCGASFTACICIHKWVPTNDQSVCAGCRQTFGFARKRHTCYHCGLVHCHACSSRKALKAQLAPNPGKPHRVCDLCFAKLHANETNIMSAVASNRFVMTRRSTDQGRASRLLLQSPADPVRYPDTKPARNEGKSDSLSIIRASQVQSILPLPTSLSALHAALRPIVTSSALPSTGNGNSSNGGTVPGSPYSRKPSPPPSTPFITVSAHDKQKKTIETLQNEVQQLQLENGELKRQKEVQQTLFKNAQRQAQKDAASKEAAKCNATLDLIGKFEIQLKEIGDNVPPEVFETLTALRKLTHGQADQDQPRIMADNTGNTYEAETSMQGTVRNSVDNPFEEFEDRFEPGVYVTYARYQDGSTAFKRIRFNRKRFNNQQATEWWNENLNRVFQRYTILSPNPDAVLPPPPLPPPMPRSSPPSAAYDNEA</sequence>
<dbReference type="Proteomes" id="UP001151287">
    <property type="component" value="Unassembled WGS sequence"/>
</dbReference>
<evidence type="ECO:0000256" key="3">
    <source>
        <dbReference type="ARBA" id="ARBA00022771"/>
    </source>
</evidence>
<dbReference type="Pfam" id="PF16457">
    <property type="entry name" value="PH_12"/>
    <property type="match status" value="1"/>
</dbReference>
<keyword evidence="2" id="KW-0677">Repeat</keyword>
<feature type="repeat" description="RCC1" evidence="6">
    <location>
        <begin position="286"/>
        <end position="337"/>
    </location>
</feature>
<evidence type="ECO:0000256" key="2">
    <source>
        <dbReference type="ARBA" id="ARBA00022737"/>
    </source>
</evidence>
<accession>A0A9Q0HQL5</accession>
<feature type="repeat" description="RCC1" evidence="6">
    <location>
        <begin position="571"/>
        <end position="622"/>
    </location>
</feature>
<dbReference type="OrthoDB" id="5981550at2759"/>
<evidence type="ECO:0000256" key="1">
    <source>
        <dbReference type="ARBA" id="ARBA00022723"/>
    </source>
</evidence>
<evidence type="ECO:0000256" key="4">
    <source>
        <dbReference type="ARBA" id="ARBA00022833"/>
    </source>
</evidence>
<dbReference type="PANTHER" id="PTHR22870">
    <property type="entry name" value="REGULATOR OF CHROMOSOME CONDENSATION"/>
    <property type="match status" value="1"/>
</dbReference>
<feature type="repeat" description="RCC1" evidence="6">
    <location>
        <begin position="393"/>
        <end position="457"/>
    </location>
</feature>
<evidence type="ECO:0000256" key="5">
    <source>
        <dbReference type="PROSITE-ProRule" id="PRU00091"/>
    </source>
</evidence>
<feature type="repeat" description="RCC1" evidence="6">
    <location>
        <begin position="338"/>
        <end position="392"/>
    </location>
</feature>
<dbReference type="CDD" id="cd14686">
    <property type="entry name" value="bZIP"/>
    <property type="match status" value="1"/>
</dbReference>
<dbReference type="InterPro" id="IPR009091">
    <property type="entry name" value="RCC1/BLIP-II"/>
</dbReference>
<feature type="compositionally biased region" description="Basic and acidic residues" evidence="7">
    <location>
        <begin position="729"/>
        <end position="742"/>
    </location>
</feature>
<feature type="domain" description="BRX" evidence="9">
    <location>
        <begin position="945"/>
        <end position="1000"/>
    </location>
</feature>
<dbReference type="InterPro" id="IPR011011">
    <property type="entry name" value="Znf_FYVE_PHD"/>
</dbReference>
<feature type="compositionally biased region" description="Low complexity" evidence="7">
    <location>
        <begin position="1024"/>
        <end position="1033"/>
    </location>
</feature>
<dbReference type="PRINTS" id="PR00633">
    <property type="entry name" value="RCCNDNSATION"/>
</dbReference>
<dbReference type="SUPFAM" id="SSF50985">
    <property type="entry name" value="RCC1/BLIP-II"/>
    <property type="match status" value="1"/>
</dbReference>
<evidence type="ECO:0000259" key="8">
    <source>
        <dbReference type="PROSITE" id="PS50178"/>
    </source>
</evidence>
<keyword evidence="1" id="KW-0479">Metal-binding</keyword>
<dbReference type="SUPFAM" id="SSF57903">
    <property type="entry name" value="FYVE/PHD zinc finger"/>
    <property type="match status" value="1"/>
</dbReference>
<protein>
    <submittedName>
        <fullName evidence="10">Uncharacterized protein</fullName>
    </submittedName>
</protein>
<feature type="region of interest" description="Disordered" evidence="7">
    <location>
        <begin position="777"/>
        <end position="819"/>
    </location>
</feature>
<gene>
    <name evidence="10" type="ORF">LUZ63_011495</name>
</gene>
<dbReference type="InterPro" id="IPR058923">
    <property type="entry name" value="RCC1-like_dom"/>
</dbReference>
<organism evidence="10 11">
    <name type="scientific">Rhynchospora breviuscula</name>
    <dbReference type="NCBI Taxonomy" id="2022672"/>
    <lineage>
        <taxon>Eukaryota</taxon>
        <taxon>Viridiplantae</taxon>
        <taxon>Streptophyta</taxon>
        <taxon>Embryophyta</taxon>
        <taxon>Tracheophyta</taxon>
        <taxon>Spermatophyta</taxon>
        <taxon>Magnoliopsida</taxon>
        <taxon>Liliopsida</taxon>
        <taxon>Poales</taxon>
        <taxon>Cyperaceae</taxon>
        <taxon>Cyperoideae</taxon>
        <taxon>Rhynchosporeae</taxon>
        <taxon>Rhynchospora</taxon>
    </lineage>
</organism>
<keyword evidence="3 5" id="KW-0863">Zinc-finger</keyword>
<dbReference type="InterPro" id="IPR001849">
    <property type="entry name" value="PH_domain"/>
</dbReference>
<dbReference type="Gene3D" id="2.130.10.30">
    <property type="entry name" value="Regulator of chromosome condensation 1/beta-lactamase-inhibitor protein II"/>
    <property type="match status" value="2"/>
</dbReference>
<keyword evidence="11" id="KW-1185">Reference proteome</keyword>
<dbReference type="InterPro" id="IPR000408">
    <property type="entry name" value="Reg_chr_condens"/>
</dbReference>
<dbReference type="InterPro" id="IPR000306">
    <property type="entry name" value="Znf_FYVE"/>
</dbReference>
<dbReference type="Pfam" id="PF25390">
    <property type="entry name" value="WD40_RLD"/>
    <property type="match status" value="1"/>
</dbReference>
<dbReference type="Pfam" id="PF08381">
    <property type="entry name" value="BRX"/>
    <property type="match status" value="1"/>
</dbReference>
<dbReference type="Gene3D" id="3.30.40.10">
    <property type="entry name" value="Zinc/RING finger domain, C3HC4 (zinc finger)"/>
    <property type="match status" value="1"/>
</dbReference>
<name>A0A9Q0HQL5_9POAL</name>
<dbReference type="PROSITE" id="PS51514">
    <property type="entry name" value="BRX"/>
    <property type="match status" value="1"/>
</dbReference>
<evidence type="ECO:0000313" key="11">
    <source>
        <dbReference type="Proteomes" id="UP001151287"/>
    </source>
</evidence>
<dbReference type="PROSITE" id="PS00626">
    <property type="entry name" value="RCC1_2"/>
    <property type="match status" value="2"/>
</dbReference>
<reference evidence="10" key="1">
    <citation type="journal article" date="2022" name="Cell">
        <title>Repeat-based holocentromeres influence genome architecture and karyotype evolution.</title>
        <authorList>
            <person name="Hofstatter P.G."/>
            <person name="Thangavel G."/>
            <person name="Lux T."/>
            <person name="Neumann P."/>
            <person name="Vondrak T."/>
            <person name="Novak P."/>
            <person name="Zhang M."/>
            <person name="Costa L."/>
            <person name="Castellani M."/>
            <person name="Scott A."/>
            <person name="Toegelov H."/>
            <person name="Fuchs J."/>
            <person name="Mata-Sucre Y."/>
            <person name="Dias Y."/>
            <person name="Vanzela A.L.L."/>
            <person name="Huettel B."/>
            <person name="Almeida C.C.S."/>
            <person name="Simkova H."/>
            <person name="Souza G."/>
            <person name="Pedrosa-Harand A."/>
            <person name="Macas J."/>
            <person name="Mayer K.F.X."/>
            <person name="Houben A."/>
            <person name="Marques A."/>
        </authorList>
    </citation>
    <scope>NUCLEOTIDE SEQUENCE</scope>
    <source>
        <strain evidence="10">RhyBre1mFocal</strain>
    </source>
</reference>
<dbReference type="EMBL" id="JAMQYH010000003">
    <property type="protein sequence ID" value="KAJ1694797.1"/>
    <property type="molecule type" value="Genomic_DNA"/>
</dbReference>
<evidence type="ECO:0000256" key="7">
    <source>
        <dbReference type="SAM" id="MobiDB-lite"/>
    </source>
</evidence>
<feature type="region of interest" description="Disordered" evidence="7">
    <location>
        <begin position="1003"/>
        <end position="1033"/>
    </location>
</feature>
<feature type="compositionally biased region" description="Pro residues" evidence="7">
    <location>
        <begin position="1009"/>
        <end position="1023"/>
    </location>
</feature>
<feature type="repeat" description="RCC1" evidence="6">
    <location>
        <begin position="471"/>
        <end position="522"/>
    </location>
</feature>
<dbReference type="SUPFAM" id="SSF50729">
    <property type="entry name" value="PH domain-like"/>
    <property type="match status" value="1"/>
</dbReference>
<dbReference type="Pfam" id="PF01363">
    <property type="entry name" value="FYVE"/>
    <property type="match status" value="1"/>
</dbReference>
<dbReference type="InterPro" id="IPR011993">
    <property type="entry name" value="PH-like_dom_sf"/>
</dbReference>